<protein>
    <submittedName>
        <fullName evidence="3">Glycosyl transferase group 1</fullName>
    </submittedName>
</protein>
<sequence length="373" mass="39797">MRILFLTSATTSSGGARQALYLADGLHEHGHHVTFFTPRSSTLRPLSDTMSWADLPESPGKWKDALEAAMPAPGQGPCIVQAFHNKAVKRLAWHGLFWRRRGVVCVGYRGVVFRPGNPLTYWSPGIDAFVANSHACAKVLRGMGLGERRLAVIHNGIPAARLVPRRGADAMRAELGLPDGALLFGCVAHDGDVKGVAPLLRAFALACARHGAPSDGPDSVPASGNPHLVVVGVTPDRWQPLCAELGITDRVRLVEHSNCVADYLQLLDAFVLPSLSESMPNTLLEAICSGLPVIASQVGGVPELVRGNGLLVPPGDVPALTRALATAMGDASLRATWAEASRAIAPDFSTETRINRFEALYRTLLQRRGLSDA</sequence>
<keyword evidence="3" id="KW-0808">Transferase</keyword>
<organism evidence="3">
    <name type="scientific">Nitratidesulfovibrio vulgaris (strain DSM 19637 / Miyazaki F)</name>
    <name type="common">Desulfovibrio vulgaris</name>
    <dbReference type="NCBI Taxonomy" id="883"/>
    <lineage>
        <taxon>Bacteria</taxon>
        <taxon>Pseudomonadati</taxon>
        <taxon>Thermodesulfobacteriota</taxon>
        <taxon>Desulfovibrionia</taxon>
        <taxon>Desulfovibrionales</taxon>
        <taxon>Desulfovibrionaceae</taxon>
        <taxon>Nitratidesulfovibrio</taxon>
    </lineage>
</organism>
<dbReference type="Pfam" id="PF00534">
    <property type="entry name" value="Glycos_transf_1"/>
    <property type="match status" value="1"/>
</dbReference>
<dbReference type="OrthoDB" id="9765330at2"/>
<dbReference type="Pfam" id="PF13439">
    <property type="entry name" value="Glyco_transf_4"/>
    <property type="match status" value="1"/>
</dbReference>
<name>B8DJ76_NITV9</name>
<gene>
    <name evidence="3" type="ordered locus">DvMF_3016</name>
</gene>
<dbReference type="GO" id="GO:0016757">
    <property type="term" value="F:glycosyltransferase activity"/>
    <property type="evidence" value="ECO:0007669"/>
    <property type="project" value="InterPro"/>
</dbReference>
<feature type="domain" description="Glycosyltransferase subfamily 4-like N-terminal" evidence="2">
    <location>
        <begin position="13"/>
        <end position="160"/>
    </location>
</feature>
<proteinExistence type="predicted"/>
<dbReference type="PANTHER" id="PTHR12526">
    <property type="entry name" value="GLYCOSYLTRANSFERASE"/>
    <property type="match status" value="1"/>
</dbReference>
<dbReference type="PANTHER" id="PTHR12526:SF635">
    <property type="entry name" value="GLYCOSYL TRANSFERASE GROUP 1"/>
    <property type="match status" value="1"/>
</dbReference>
<dbReference type="CDD" id="cd03801">
    <property type="entry name" value="GT4_PimA-like"/>
    <property type="match status" value="1"/>
</dbReference>
<dbReference type="eggNOG" id="COG0438">
    <property type="taxonomic scope" value="Bacteria"/>
</dbReference>
<dbReference type="CAZy" id="GT4">
    <property type="family name" value="Glycosyltransferase Family 4"/>
</dbReference>
<dbReference type="InterPro" id="IPR028098">
    <property type="entry name" value="Glyco_trans_4-like_N"/>
</dbReference>
<dbReference type="SUPFAM" id="SSF53756">
    <property type="entry name" value="UDP-Glycosyltransferase/glycogen phosphorylase"/>
    <property type="match status" value="1"/>
</dbReference>
<evidence type="ECO:0000313" key="3">
    <source>
        <dbReference type="EMBL" id="ACL09953.1"/>
    </source>
</evidence>
<dbReference type="KEGG" id="dvm:DvMF_3016"/>
<dbReference type="InterPro" id="IPR001296">
    <property type="entry name" value="Glyco_trans_1"/>
</dbReference>
<evidence type="ECO:0000259" key="2">
    <source>
        <dbReference type="Pfam" id="PF13439"/>
    </source>
</evidence>
<dbReference type="STRING" id="883.DvMF_3016"/>
<evidence type="ECO:0000259" key="1">
    <source>
        <dbReference type="Pfam" id="PF00534"/>
    </source>
</evidence>
<reference evidence="3" key="1">
    <citation type="submission" date="2008-10" db="EMBL/GenBank/DDBJ databases">
        <title>Complete sequence of Desulfovibrio vulgaris str. 'Miyazaki F'.</title>
        <authorList>
            <person name="Lucas S."/>
            <person name="Copeland A."/>
            <person name="Lapidus A."/>
            <person name="Glavina del Rio T."/>
            <person name="Dalin E."/>
            <person name="Tice H."/>
            <person name="Bruce D."/>
            <person name="Goodwin L."/>
            <person name="Pitluck S."/>
            <person name="Sims D."/>
            <person name="Brettin T."/>
            <person name="Detter J.C."/>
            <person name="Han C."/>
            <person name="Larimer F."/>
            <person name="Land M."/>
            <person name="Hauser L."/>
            <person name="Kyrpides N."/>
            <person name="Mikhailova N."/>
            <person name="Hazen T.C."/>
            <person name="Richardson P."/>
        </authorList>
    </citation>
    <scope>NUCLEOTIDE SEQUENCE</scope>
    <source>
        <strain evidence="3">Miyazaki F</strain>
    </source>
</reference>
<dbReference type="AlphaFoldDB" id="B8DJ76"/>
<feature type="domain" description="Glycosyl transferase family 1" evidence="1">
    <location>
        <begin position="170"/>
        <end position="342"/>
    </location>
</feature>
<accession>B8DJ76</accession>
<dbReference type="HOGENOM" id="CLU_009583_0_3_7"/>
<dbReference type="EMBL" id="CP001197">
    <property type="protein sequence ID" value="ACL09953.1"/>
    <property type="molecule type" value="Genomic_DNA"/>
</dbReference>
<dbReference type="Gene3D" id="3.40.50.2000">
    <property type="entry name" value="Glycogen Phosphorylase B"/>
    <property type="match status" value="2"/>
</dbReference>